<accession>Q68X93</accession>
<reference evidence="3 4" key="1">
    <citation type="journal article" date="2004" name="J. Bacteriol.">
        <title>Complete genome sequence of Rickettsia typhi and comparison with sequences of other Rickettsiae.</title>
        <authorList>
            <person name="McLeod M.P."/>
            <person name="Qin X."/>
            <person name="Karpathy S.E."/>
            <person name="Gioia J."/>
            <person name="Highlander S.K."/>
            <person name="Fox G.E."/>
            <person name="McNeill T.Z."/>
            <person name="Jiang H."/>
            <person name="Muzny D."/>
            <person name="Jacob L.S."/>
            <person name="Hawes A.C."/>
            <person name="Sodergren E."/>
            <person name="Gill R."/>
            <person name="Hume J."/>
            <person name="Morgan M."/>
            <person name="Fan G."/>
            <person name="Amin A.G."/>
            <person name="Gibbs R.A."/>
            <person name="Hong C."/>
            <person name="Yu X.-J."/>
            <person name="Walker D.H."/>
            <person name="Weinstock G.M."/>
        </authorList>
    </citation>
    <scope>NUCLEOTIDE SEQUENCE [LARGE SCALE GENOMIC DNA]</scope>
    <source>
        <strain evidence="4">ATCC VR-144 / Wilmington</strain>
    </source>
</reference>
<evidence type="ECO:0000313" key="3">
    <source>
        <dbReference type="EMBL" id="AAU03749.1"/>
    </source>
</evidence>
<evidence type="ECO:0000256" key="1">
    <source>
        <dbReference type="SAM" id="Coils"/>
    </source>
</evidence>
<feature type="region of interest" description="Disordered" evidence="2">
    <location>
        <begin position="355"/>
        <end position="380"/>
    </location>
</feature>
<evidence type="ECO:0000256" key="2">
    <source>
        <dbReference type="SAM" id="MobiDB-lite"/>
    </source>
</evidence>
<name>Q68X93_RICTY</name>
<dbReference type="Proteomes" id="UP000000604">
    <property type="component" value="Chromosome"/>
</dbReference>
<gene>
    <name evidence="3" type="ordered locus">RT0269</name>
</gene>
<dbReference type="KEGG" id="rty:RT0269"/>
<feature type="coiled-coil region" evidence="1">
    <location>
        <begin position="209"/>
        <end position="236"/>
    </location>
</feature>
<organism evidence="3 4">
    <name type="scientific">Rickettsia typhi (strain ATCC VR-144 / Wilmington)</name>
    <dbReference type="NCBI Taxonomy" id="257363"/>
    <lineage>
        <taxon>Bacteria</taxon>
        <taxon>Pseudomonadati</taxon>
        <taxon>Pseudomonadota</taxon>
        <taxon>Alphaproteobacteria</taxon>
        <taxon>Rickettsiales</taxon>
        <taxon>Rickettsiaceae</taxon>
        <taxon>Rickettsieae</taxon>
        <taxon>Rickettsia</taxon>
        <taxon>typhus group</taxon>
    </lineage>
</organism>
<proteinExistence type="predicted"/>
<dbReference type="HOGENOM" id="CLU_745732_0_0_5"/>
<protein>
    <submittedName>
        <fullName evidence="3">Uncharacterized protein</fullName>
    </submittedName>
</protein>
<keyword evidence="1" id="KW-0175">Coiled coil</keyword>
<dbReference type="AlphaFoldDB" id="Q68X93"/>
<evidence type="ECO:0000313" key="4">
    <source>
        <dbReference type="Proteomes" id="UP000000604"/>
    </source>
</evidence>
<sequence>MIKLLKIIQMSDYKDDAQIKNTLGAIKTQLTATANPSELARLASATADLALSTNNSELLEQIKGVQAAIAKKEETAEHNISSKIASENFEKQQINNEVLHTQHESEAREARLKGNYIQYDTVEEALYSLLQKEADLIKKANNIPESLTHDDLRKLKGENLTPEEQEDERKKLEYLSILGSIIDDTKKSNEHYDKRANEIDEQLNNTIRNEEFRKNLEQEKKKIEKKKAQTNEALNKKLKPIYKQMDEEREELFKLAETLPQYAKVNIDKHTKLYAKQYQTKIENDPNYKELKKLQEIANKIEYRKKSKTNEIHITNNPNPTVVENLLEEKIDEISSKEIREAINVIKQEVNVNTKPCTTPLTPSRSPSMQRLANKTKGIE</sequence>
<feature type="compositionally biased region" description="Polar residues" evidence="2">
    <location>
        <begin position="355"/>
        <end position="373"/>
    </location>
</feature>
<dbReference type="EMBL" id="AE017197">
    <property type="protein sequence ID" value="AAU03749.1"/>
    <property type="molecule type" value="Genomic_DNA"/>
</dbReference>